<dbReference type="OrthoDB" id="498204at2759"/>
<dbReference type="Gene3D" id="3.50.50.60">
    <property type="entry name" value="FAD/NAD(P)-binding domain"/>
    <property type="match status" value="1"/>
</dbReference>
<sequence length="445" mass="49406">MLFILPKKKIPLGLSRKLSLLIEHVGENEEIRNCYDAVIIGGGIVGTAIARALKNSLPNCKAILIEKEGLLGKHQSSHNSGVIHAGIYYKPESLKAKLCVRGVDLITKYCDENKIPYRNYGKLIIATDPTEIHSLKRLYERGTENGVKELKLVESIEEIRRIEPKCKGFLAIWSPKTGNVDWSVVTESFGEDFRKAGGYVLLNHEVKRIKSSGYSVYPILIKCNENLFLKSKYAILCGGLHSGKLSELIQEDADGSHISNSKIMISMRVEYQLLKNESISTNVYAVPDLSLPFLGVHLSPQLDGSVLLGPSAVPAYQIEGYSDSDINITYLSKTLSSPGFQNLTKKYFSQGVEQLKRACCSGYQIKEVQKLVNISEENVVPGPTAVQAQYINEDGSFTDDFVFEFFQGEGIRTRIINCRFLPSPAATSSLAIAEYVCENVIERLK</sequence>
<organism evidence="10 11">
    <name type="scientific">Callosobruchus maculatus</name>
    <name type="common">Southern cowpea weevil</name>
    <name type="synonym">Pulse bruchid</name>
    <dbReference type="NCBI Taxonomy" id="64391"/>
    <lineage>
        <taxon>Eukaryota</taxon>
        <taxon>Metazoa</taxon>
        <taxon>Ecdysozoa</taxon>
        <taxon>Arthropoda</taxon>
        <taxon>Hexapoda</taxon>
        <taxon>Insecta</taxon>
        <taxon>Pterygota</taxon>
        <taxon>Neoptera</taxon>
        <taxon>Endopterygota</taxon>
        <taxon>Coleoptera</taxon>
        <taxon>Polyphaga</taxon>
        <taxon>Cucujiformia</taxon>
        <taxon>Chrysomeloidea</taxon>
        <taxon>Chrysomelidae</taxon>
        <taxon>Bruchinae</taxon>
        <taxon>Bruchini</taxon>
        <taxon>Callosobruchus</taxon>
    </lineage>
</organism>
<proteinExistence type="inferred from homology"/>
<comment type="cofactor">
    <cofactor evidence="1">
        <name>FAD</name>
        <dbReference type="ChEBI" id="CHEBI:57692"/>
    </cofactor>
</comment>
<evidence type="ECO:0000256" key="8">
    <source>
        <dbReference type="ARBA" id="ARBA00041137"/>
    </source>
</evidence>
<evidence type="ECO:0000256" key="5">
    <source>
        <dbReference type="ARBA" id="ARBA00036066"/>
    </source>
</evidence>
<dbReference type="PANTHER" id="PTHR43104:SF2">
    <property type="entry name" value="L-2-HYDROXYGLUTARATE DEHYDROGENASE, MITOCHONDRIAL"/>
    <property type="match status" value="1"/>
</dbReference>
<dbReference type="NCBIfam" id="NF008726">
    <property type="entry name" value="PRK11728.1"/>
    <property type="match status" value="1"/>
</dbReference>
<evidence type="ECO:0000256" key="6">
    <source>
        <dbReference type="ARBA" id="ARBA00037941"/>
    </source>
</evidence>
<dbReference type="InterPro" id="IPR036188">
    <property type="entry name" value="FAD/NAD-bd_sf"/>
</dbReference>
<feature type="domain" description="FAD dependent oxidoreductase" evidence="9">
    <location>
        <begin position="36"/>
        <end position="320"/>
    </location>
</feature>
<keyword evidence="3" id="KW-0274">FAD</keyword>
<evidence type="ECO:0000256" key="2">
    <source>
        <dbReference type="ARBA" id="ARBA00022630"/>
    </source>
</evidence>
<keyword evidence="2" id="KW-0285">Flavoprotein</keyword>
<name>A0A653D3T6_CALMS</name>
<evidence type="ECO:0000256" key="3">
    <source>
        <dbReference type="ARBA" id="ARBA00022827"/>
    </source>
</evidence>
<evidence type="ECO:0000313" key="10">
    <source>
        <dbReference type="EMBL" id="VEN54839.1"/>
    </source>
</evidence>
<dbReference type="PANTHER" id="PTHR43104">
    <property type="entry name" value="L-2-HYDROXYGLUTARATE DEHYDROGENASE, MITOCHONDRIAL"/>
    <property type="match status" value="1"/>
</dbReference>
<comment type="similarity">
    <text evidence="6">Belongs to the L2HGDH family.</text>
</comment>
<dbReference type="SUPFAM" id="SSF51905">
    <property type="entry name" value="FAD/NAD(P)-binding domain"/>
    <property type="match status" value="1"/>
</dbReference>
<evidence type="ECO:0000259" key="9">
    <source>
        <dbReference type="Pfam" id="PF01266"/>
    </source>
</evidence>
<dbReference type="EC" id="1.1.99.2" evidence="7"/>
<dbReference type="Pfam" id="PF01266">
    <property type="entry name" value="DAO"/>
    <property type="match status" value="1"/>
</dbReference>
<keyword evidence="4" id="KW-0560">Oxidoreductase</keyword>
<accession>A0A653D3T6</accession>
<dbReference type="InterPro" id="IPR006076">
    <property type="entry name" value="FAD-dep_OxRdtase"/>
</dbReference>
<comment type="catalytic activity">
    <reaction evidence="5">
        <text>(S)-2-hydroxyglutarate + A = 2-oxoglutarate + AH2</text>
        <dbReference type="Rhea" id="RHEA:21252"/>
        <dbReference type="ChEBI" id="CHEBI:13193"/>
        <dbReference type="ChEBI" id="CHEBI:16782"/>
        <dbReference type="ChEBI" id="CHEBI:16810"/>
        <dbReference type="ChEBI" id="CHEBI:17499"/>
        <dbReference type="EC" id="1.1.99.2"/>
    </reaction>
</comment>
<dbReference type="EMBL" id="CAACVG010010052">
    <property type="protein sequence ID" value="VEN54839.1"/>
    <property type="molecule type" value="Genomic_DNA"/>
</dbReference>
<evidence type="ECO:0000256" key="1">
    <source>
        <dbReference type="ARBA" id="ARBA00001974"/>
    </source>
</evidence>
<evidence type="ECO:0000313" key="11">
    <source>
        <dbReference type="Proteomes" id="UP000410492"/>
    </source>
</evidence>
<reference evidence="10 11" key="1">
    <citation type="submission" date="2019-01" db="EMBL/GenBank/DDBJ databases">
        <authorList>
            <person name="Sayadi A."/>
        </authorList>
    </citation>
    <scope>NUCLEOTIDE SEQUENCE [LARGE SCALE GENOMIC DNA]</scope>
</reference>
<dbReference type="GO" id="GO:0047545">
    <property type="term" value="F:(S)-2-hydroxyglutarate dehydrogenase activity"/>
    <property type="evidence" value="ECO:0007669"/>
    <property type="project" value="UniProtKB-EC"/>
</dbReference>
<evidence type="ECO:0000256" key="7">
    <source>
        <dbReference type="ARBA" id="ARBA00038878"/>
    </source>
</evidence>
<dbReference type="Gene3D" id="3.30.9.10">
    <property type="entry name" value="D-Amino Acid Oxidase, subunit A, domain 2"/>
    <property type="match status" value="1"/>
</dbReference>
<dbReference type="AlphaFoldDB" id="A0A653D3T6"/>
<evidence type="ECO:0000256" key="4">
    <source>
        <dbReference type="ARBA" id="ARBA00023002"/>
    </source>
</evidence>
<keyword evidence="11" id="KW-1185">Reference proteome</keyword>
<gene>
    <name evidence="10" type="ORF">CALMAC_LOCUS14206</name>
</gene>
<dbReference type="Proteomes" id="UP000410492">
    <property type="component" value="Unassembled WGS sequence"/>
</dbReference>
<protein>
    <recommendedName>
        <fullName evidence="8">L-2-hydroxyglutarate dehydrogenase, mitochondrial</fullName>
        <ecNumber evidence="7">1.1.99.2</ecNumber>
    </recommendedName>
</protein>